<dbReference type="NCBIfam" id="TIGR01037">
    <property type="entry name" value="pyrD_sub1_fam"/>
    <property type="match status" value="1"/>
</dbReference>
<dbReference type="GO" id="GO:0004152">
    <property type="term" value="F:dihydroorotate dehydrogenase activity"/>
    <property type="evidence" value="ECO:0007669"/>
    <property type="project" value="UniProtKB-UniRule"/>
</dbReference>
<comment type="function">
    <text evidence="9">Catalyzes the conversion of dihydroorotate to orotate.</text>
</comment>
<keyword evidence="12" id="KW-1185">Reference proteome</keyword>
<dbReference type="InterPro" id="IPR049622">
    <property type="entry name" value="Dihydroorotate_DH_I"/>
</dbReference>
<dbReference type="PANTHER" id="PTHR48109">
    <property type="entry name" value="DIHYDROOROTATE DEHYDROGENASE (QUINONE), MITOCHONDRIAL-RELATED"/>
    <property type="match status" value="1"/>
</dbReference>
<keyword evidence="8 9" id="KW-0560">Oxidoreductase</keyword>
<dbReference type="CDD" id="cd04740">
    <property type="entry name" value="DHOD_1B_like"/>
    <property type="match status" value="1"/>
</dbReference>
<evidence type="ECO:0000256" key="6">
    <source>
        <dbReference type="ARBA" id="ARBA00022643"/>
    </source>
</evidence>
<comment type="pathway">
    <text evidence="2 9">Pyrimidine metabolism; UMP biosynthesis via de novo pathway.</text>
</comment>
<evidence type="ECO:0000313" key="12">
    <source>
        <dbReference type="Proteomes" id="UP000646946"/>
    </source>
</evidence>
<dbReference type="GO" id="GO:0044205">
    <property type="term" value="P:'de novo' UMP biosynthetic process"/>
    <property type="evidence" value="ECO:0007669"/>
    <property type="project" value="UniProtKB-UniRule"/>
</dbReference>
<dbReference type="GO" id="GO:0006207">
    <property type="term" value="P:'de novo' pyrimidine nucleobase biosynthetic process"/>
    <property type="evidence" value="ECO:0007669"/>
    <property type="project" value="InterPro"/>
</dbReference>
<dbReference type="PANTHER" id="PTHR48109:SF1">
    <property type="entry name" value="DIHYDROOROTATE DEHYDROGENASE (FUMARATE)"/>
    <property type="match status" value="1"/>
</dbReference>
<evidence type="ECO:0000256" key="3">
    <source>
        <dbReference type="ARBA" id="ARBA00008008"/>
    </source>
</evidence>
<dbReference type="AlphaFoldDB" id="A0A832V4J4"/>
<dbReference type="Proteomes" id="UP000646946">
    <property type="component" value="Unassembled WGS sequence"/>
</dbReference>
<dbReference type="InterPro" id="IPR050074">
    <property type="entry name" value="DHO_dehydrogenase"/>
</dbReference>
<evidence type="ECO:0000256" key="8">
    <source>
        <dbReference type="ARBA" id="ARBA00023002"/>
    </source>
</evidence>
<dbReference type="InterPro" id="IPR012135">
    <property type="entry name" value="Dihydroorotate_DH_1_2"/>
</dbReference>
<feature type="binding site" evidence="9">
    <location>
        <position position="188"/>
    </location>
    <ligand>
        <name>FMN</name>
        <dbReference type="ChEBI" id="CHEBI:58210"/>
    </ligand>
</feature>
<feature type="binding site" evidence="9">
    <location>
        <position position="214"/>
    </location>
    <ligand>
        <name>FMN</name>
        <dbReference type="ChEBI" id="CHEBI:58210"/>
    </ligand>
</feature>
<keyword evidence="5 9" id="KW-0285">Flavoprotein</keyword>
<dbReference type="NCBIfam" id="NF005574">
    <property type="entry name" value="PRK07259.1"/>
    <property type="match status" value="1"/>
</dbReference>
<dbReference type="InterPro" id="IPR024920">
    <property type="entry name" value="Dihydroorotate_DH_1"/>
</dbReference>
<feature type="active site" description="Nucleophile" evidence="9">
    <location>
        <position position="128"/>
    </location>
</feature>
<comment type="caution">
    <text evidence="11">The sequence shown here is derived from an EMBL/GenBank/DDBJ whole genome shotgun (WGS) entry which is preliminary data.</text>
</comment>
<dbReference type="Pfam" id="PF01180">
    <property type="entry name" value="DHO_dh"/>
    <property type="match status" value="1"/>
</dbReference>
<feature type="binding site" evidence="9">
    <location>
        <begin position="69"/>
        <end position="73"/>
    </location>
    <ligand>
        <name>substrate</name>
    </ligand>
</feature>
<dbReference type="EC" id="1.3.-.-" evidence="9"/>
<comment type="caution">
    <text evidence="9">Lacks conserved residue(s) required for the propagation of feature annotation.</text>
</comment>
<comment type="similarity">
    <text evidence="3 9">Belongs to the dihydroorotate dehydrogenase family. Type 1 subfamily.</text>
</comment>
<name>A0A832V4J4_9ARCH</name>
<gene>
    <name evidence="9" type="primary">pyrD</name>
    <name evidence="11" type="ORF">H1016_00715</name>
</gene>
<protein>
    <recommendedName>
        <fullName evidence="9">Dihydroorotate dehydrogenase</fullName>
        <shortName evidence="9">DHOD</shortName>
        <shortName evidence="9">DHODase</shortName>
        <shortName evidence="9">DHOdehase</shortName>
        <ecNumber evidence="9">1.3.-.-</ecNumber>
    </recommendedName>
</protein>
<evidence type="ECO:0000256" key="4">
    <source>
        <dbReference type="ARBA" id="ARBA00022490"/>
    </source>
</evidence>
<dbReference type="SUPFAM" id="SSF51395">
    <property type="entry name" value="FMN-linked oxidoreductases"/>
    <property type="match status" value="1"/>
</dbReference>
<dbReference type="FunFam" id="3.20.20.70:FF:000027">
    <property type="entry name" value="Dihydropyrimidine dehydrogenase [NADP(+)]"/>
    <property type="match status" value="1"/>
</dbReference>
<feature type="binding site" evidence="9">
    <location>
        <position position="162"/>
    </location>
    <ligand>
        <name>FMN</name>
        <dbReference type="ChEBI" id="CHEBI:58210"/>
    </ligand>
</feature>
<dbReference type="InterPro" id="IPR005720">
    <property type="entry name" value="Dihydroorotate_DH_cat"/>
</dbReference>
<dbReference type="UniPathway" id="UPA00070"/>
<feature type="binding site" evidence="9">
    <location>
        <begin position="189"/>
        <end position="190"/>
    </location>
    <ligand>
        <name>substrate</name>
    </ligand>
</feature>
<evidence type="ECO:0000256" key="5">
    <source>
        <dbReference type="ARBA" id="ARBA00022630"/>
    </source>
</evidence>
<comment type="subcellular location">
    <subcellularLocation>
        <location evidence="1 9">Cytoplasm</location>
    </subcellularLocation>
</comment>
<comment type="cofactor">
    <cofactor evidence="9">
        <name>FMN</name>
        <dbReference type="ChEBI" id="CHEBI:58210"/>
    </cofactor>
    <text evidence="9">Binds 1 FMN per subunit.</text>
</comment>
<keyword evidence="4 9" id="KW-0963">Cytoplasm</keyword>
<evidence type="ECO:0000256" key="7">
    <source>
        <dbReference type="ARBA" id="ARBA00022975"/>
    </source>
</evidence>
<feature type="binding site" evidence="9">
    <location>
        <begin position="262"/>
        <end position="263"/>
    </location>
    <ligand>
        <name>FMN</name>
        <dbReference type="ChEBI" id="CHEBI:58210"/>
    </ligand>
</feature>
<dbReference type="PIRSF" id="PIRSF000164">
    <property type="entry name" value="DHO_oxidase"/>
    <property type="match status" value="1"/>
</dbReference>
<feature type="binding site" evidence="9">
    <location>
        <position position="44"/>
    </location>
    <ligand>
        <name>substrate</name>
    </ligand>
</feature>
<dbReference type="InterPro" id="IPR013785">
    <property type="entry name" value="Aldolase_TIM"/>
</dbReference>
<accession>A0A832V4J4</accession>
<evidence type="ECO:0000256" key="2">
    <source>
        <dbReference type="ARBA" id="ARBA00004725"/>
    </source>
</evidence>
<dbReference type="Gene3D" id="3.20.20.70">
    <property type="entry name" value="Aldolase class I"/>
    <property type="match status" value="1"/>
</dbReference>
<dbReference type="EMBL" id="DVAB01000007">
    <property type="protein sequence ID" value="HIK00045.1"/>
    <property type="molecule type" value="Genomic_DNA"/>
</dbReference>
<evidence type="ECO:0000313" key="11">
    <source>
        <dbReference type="EMBL" id="HIK00045.1"/>
    </source>
</evidence>
<evidence type="ECO:0000256" key="1">
    <source>
        <dbReference type="ARBA" id="ARBA00004496"/>
    </source>
</evidence>
<feature type="domain" description="Dihydroorotate dehydrogenase catalytic" evidence="10">
    <location>
        <begin position="4"/>
        <end position="284"/>
    </location>
</feature>
<sequence length="302" mass="31520">MANLRINLCGLTLKNPTVLAAGILGNTGEILKRISKHAGAVTTKSISLKPRDGHETPNIVELENKSLLNAMGLPNPGAENFLQELKIAKSGAESPIIVSCVGFSVDEFVKVAEKIGNLGDAVELDLSCPNTKGTLEFSQSPEVAAEVVSKVKKIVKKPVFAKLGPNVNKISEIAVACEKAGADGITAINTMPALAIDVETGKVILTNLSGGLSGAALRPVAVRCIYDIYENVRIPVIGTGGVLSGEDAAELMMAGATAVGMGTAAINEGPNAFKRISNELDKFLHRKGYKSAAELTGLAHKR</sequence>
<comment type="catalytic activity">
    <reaction evidence="9">
        <text>(S)-dihydroorotate + A = orotate + AH2</text>
        <dbReference type="Rhea" id="RHEA:18073"/>
        <dbReference type="ChEBI" id="CHEBI:13193"/>
        <dbReference type="ChEBI" id="CHEBI:17499"/>
        <dbReference type="ChEBI" id="CHEBI:30839"/>
        <dbReference type="ChEBI" id="CHEBI:30864"/>
    </reaction>
</comment>
<proteinExistence type="inferred from homology"/>
<evidence type="ECO:0000256" key="9">
    <source>
        <dbReference type="HAMAP-Rule" id="MF_00224"/>
    </source>
</evidence>
<reference evidence="11 12" key="1">
    <citation type="journal article" name="Nat. Commun.">
        <title>Undinarchaeota illuminate DPANN phylogeny and the impact of gene transfer on archaeal evolution.</title>
        <authorList>
            <person name="Dombrowski N."/>
            <person name="Williams T.A."/>
            <person name="Sun J."/>
            <person name="Woodcroft B.J."/>
            <person name="Lee J.H."/>
            <person name="Minh B.Q."/>
            <person name="Rinke C."/>
            <person name="Spang A."/>
        </authorList>
    </citation>
    <scope>NUCLEOTIDE SEQUENCE [LARGE SCALE GENOMIC DNA]</scope>
    <source>
        <strain evidence="11">MAG_bin1129</strain>
    </source>
</reference>
<feature type="binding site" evidence="9">
    <location>
        <begin position="44"/>
        <end position="45"/>
    </location>
    <ligand>
        <name>FMN</name>
        <dbReference type="ChEBI" id="CHEBI:58210"/>
    </ligand>
</feature>
<dbReference type="GO" id="GO:0005737">
    <property type="term" value="C:cytoplasm"/>
    <property type="evidence" value="ECO:0007669"/>
    <property type="project" value="UniProtKB-SubCell"/>
</dbReference>
<feature type="binding site" evidence="9">
    <location>
        <begin position="240"/>
        <end position="241"/>
    </location>
    <ligand>
        <name>FMN</name>
        <dbReference type="ChEBI" id="CHEBI:58210"/>
    </ligand>
</feature>
<organism evidence="11 12">
    <name type="scientific">Candidatus Naiadarchaeum limnaeum</name>
    <dbReference type="NCBI Taxonomy" id="2756139"/>
    <lineage>
        <taxon>Archaea</taxon>
        <taxon>Candidatus Undinarchaeota</taxon>
        <taxon>Candidatus Undinarchaeia</taxon>
        <taxon>Candidatus Naiadarchaeales</taxon>
        <taxon>Candidatus Naiadarchaeaceae</taxon>
        <taxon>Candidatus Naiadarchaeum</taxon>
    </lineage>
</organism>
<evidence type="ECO:0000259" key="10">
    <source>
        <dbReference type="Pfam" id="PF01180"/>
    </source>
</evidence>
<keyword evidence="7 9" id="KW-0665">Pyrimidine biosynthesis</keyword>
<dbReference type="InterPro" id="IPR001295">
    <property type="entry name" value="Dihydroorotate_DH_CS"/>
</dbReference>
<keyword evidence="6 9" id="KW-0288">FMN</keyword>
<dbReference type="PROSITE" id="PS00912">
    <property type="entry name" value="DHODEHASE_2"/>
    <property type="match status" value="1"/>
</dbReference>
<dbReference type="InterPro" id="IPR033888">
    <property type="entry name" value="DHOD_1B"/>
</dbReference>
<dbReference type="HAMAP" id="MF_00224">
    <property type="entry name" value="DHO_dh_type1"/>
    <property type="match status" value="1"/>
</dbReference>